<sequence>MKAVGQPYLPRPATSWNDGREIELLRYIYDLPNLEELRGSPSKVIDAIDQYGSDKDYLMNVGSAKGSIVTDLIAAVKPQVMVELGGYVGYSALLFGDAVRRAGGKRYYSLEQSPVFAAISRMLLDLAGLGDFVEVVIGSSDIALFNLHNSGMVKRIDMMFLDHYKPAYVVDLKLCEQLGMIVPGSVLVADNIIAPGNPPYLKYVRSSVAEKRAAAAAAKPTSSRGYDVNGFPSYVLAKFNVSPENALAGVDIFGNPDLTYESRLVNSFEPTGEPDGLEVTRCIGIDRRPGSKL</sequence>
<organism evidence="7 8">
    <name type="scientific">Blastomyces parvus</name>
    <dbReference type="NCBI Taxonomy" id="2060905"/>
    <lineage>
        <taxon>Eukaryota</taxon>
        <taxon>Fungi</taxon>
        <taxon>Dikarya</taxon>
        <taxon>Ascomycota</taxon>
        <taxon>Pezizomycotina</taxon>
        <taxon>Eurotiomycetes</taxon>
        <taxon>Eurotiomycetidae</taxon>
        <taxon>Onygenales</taxon>
        <taxon>Ajellomycetaceae</taxon>
        <taxon>Blastomyces</taxon>
    </lineage>
</organism>
<evidence type="ECO:0000313" key="8">
    <source>
        <dbReference type="Proteomes" id="UP000224080"/>
    </source>
</evidence>
<evidence type="ECO:0000256" key="6">
    <source>
        <dbReference type="ARBA" id="ARBA00023453"/>
    </source>
</evidence>
<reference evidence="7 8" key="1">
    <citation type="submission" date="2017-10" db="EMBL/GenBank/DDBJ databases">
        <title>Comparative genomics in systemic dimorphic fungi from Ajellomycetaceae.</title>
        <authorList>
            <person name="Munoz J.F."/>
            <person name="Mcewen J.G."/>
            <person name="Clay O.K."/>
            <person name="Cuomo C.A."/>
        </authorList>
    </citation>
    <scope>NUCLEOTIDE SEQUENCE [LARGE SCALE GENOMIC DNA]</scope>
    <source>
        <strain evidence="7 8">UAMH130</strain>
    </source>
</reference>
<name>A0A2B7WSL6_9EURO</name>
<keyword evidence="8" id="KW-1185">Reference proteome</keyword>
<keyword evidence="5" id="KW-0128">Catecholamine metabolism</keyword>
<dbReference type="STRING" id="2060905.A0A2B7WSL6"/>
<dbReference type="Pfam" id="PF13578">
    <property type="entry name" value="Methyltransf_24"/>
    <property type="match status" value="1"/>
</dbReference>
<keyword evidence="4" id="KW-0949">S-adenosyl-L-methionine</keyword>
<dbReference type="EC" id="2.1.1.6" evidence="1"/>
<evidence type="ECO:0000256" key="1">
    <source>
        <dbReference type="ARBA" id="ARBA00012880"/>
    </source>
</evidence>
<evidence type="ECO:0000313" key="7">
    <source>
        <dbReference type="EMBL" id="PGG99576.1"/>
    </source>
</evidence>
<dbReference type="OrthoDB" id="186626at2759"/>
<dbReference type="Gene3D" id="3.40.50.150">
    <property type="entry name" value="Vaccinia Virus protein VP39"/>
    <property type="match status" value="1"/>
</dbReference>
<evidence type="ECO:0000256" key="5">
    <source>
        <dbReference type="ARBA" id="ARBA00022939"/>
    </source>
</evidence>
<evidence type="ECO:0000256" key="2">
    <source>
        <dbReference type="ARBA" id="ARBA00022603"/>
    </source>
</evidence>
<dbReference type="PANTHER" id="PTHR43836">
    <property type="entry name" value="CATECHOL O-METHYLTRANSFERASE 1-RELATED"/>
    <property type="match status" value="1"/>
</dbReference>
<proteinExistence type="inferred from homology"/>
<dbReference type="Proteomes" id="UP000224080">
    <property type="component" value="Unassembled WGS sequence"/>
</dbReference>
<evidence type="ECO:0000256" key="3">
    <source>
        <dbReference type="ARBA" id="ARBA00022679"/>
    </source>
</evidence>
<dbReference type="GO" id="GO:0032259">
    <property type="term" value="P:methylation"/>
    <property type="evidence" value="ECO:0007669"/>
    <property type="project" value="UniProtKB-KW"/>
</dbReference>
<dbReference type="AlphaFoldDB" id="A0A2B7WSL6"/>
<dbReference type="SUPFAM" id="SSF53335">
    <property type="entry name" value="S-adenosyl-L-methionine-dependent methyltransferases"/>
    <property type="match status" value="1"/>
</dbReference>
<evidence type="ECO:0000256" key="4">
    <source>
        <dbReference type="ARBA" id="ARBA00022691"/>
    </source>
</evidence>
<keyword evidence="2 7" id="KW-0489">Methyltransferase</keyword>
<dbReference type="PROSITE" id="PS51682">
    <property type="entry name" value="SAM_OMT_I"/>
    <property type="match status" value="1"/>
</dbReference>
<dbReference type="InterPro" id="IPR029063">
    <property type="entry name" value="SAM-dependent_MTases_sf"/>
</dbReference>
<accession>A0A2B7WSL6</accession>
<comment type="similarity">
    <text evidence="6">Belongs to the class I-like SAM-binding methyltransferase superfamily. Cation-dependent O-methyltransferase family.</text>
</comment>
<gene>
    <name evidence="7" type="ORF">GX51_06225</name>
</gene>
<dbReference type="EMBL" id="PDNC01000099">
    <property type="protein sequence ID" value="PGG99576.1"/>
    <property type="molecule type" value="Genomic_DNA"/>
</dbReference>
<dbReference type="InterPro" id="IPR002935">
    <property type="entry name" value="SAM_O-MeTrfase"/>
</dbReference>
<keyword evidence="3 7" id="KW-0808">Transferase</keyword>
<dbReference type="PANTHER" id="PTHR43836:SF2">
    <property type="entry name" value="CATECHOL O-METHYLTRANSFERASE 1-RELATED"/>
    <property type="match status" value="1"/>
</dbReference>
<comment type="caution">
    <text evidence="7">The sequence shown here is derived from an EMBL/GenBank/DDBJ whole genome shotgun (WGS) entry which is preliminary data.</text>
</comment>
<dbReference type="GO" id="GO:0008171">
    <property type="term" value="F:O-methyltransferase activity"/>
    <property type="evidence" value="ECO:0007669"/>
    <property type="project" value="InterPro"/>
</dbReference>
<dbReference type="GO" id="GO:0006584">
    <property type="term" value="P:catecholamine metabolic process"/>
    <property type="evidence" value="ECO:0007669"/>
    <property type="project" value="UniProtKB-KW"/>
</dbReference>
<protein>
    <recommendedName>
        <fullName evidence="1">catechol O-methyltransferase</fullName>
        <ecNumber evidence="1">2.1.1.6</ecNumber>
    </recommendedName>
</protein>